<feature type="transmembrane region" description="Helical" evidence="1">
    <location>
        <begin position="94"/>
        <end position="127"/>
    </location>
</feature>
<name>A0A1X1VV06_MYCGO</name>
<gene>
    <name evidence="2" type="ORF">AWC08_03425</name>
</gene>
<dbReference type="EMBL" id="LQOY01000209">
    <property type="protein sequence ID" value="ORV72838.1"/>
    <property type="molecule type" value="Genomic_DNA"/>
</dbReference>
<keyword evidence="1" id="KW-0812">Transmembrane</keyword>
<sequence>MASGRFTVRALSGRVDRGEPVKASTNRCHHQTRCPLQRHRRRCLLLQRHRRRCLPLQRRRHHHPADQLQVAQLLVVVGAGAHEEPVSASAEGEVVAPVAAVVALAAVVVALAAAVVALAAVVAALAVGAGNALGAPAPRLAEAA</sequence>
<proteinExistence type="predicted"/>
<evidence type="ECO:0000256" key="1">
    <source>
        <dbReference type="SAM" id="Phobius"/>
    </source>
</evidence>
<evidence type="ECO:0000313" key="3">
    <source>
        <dbReference type="Proteomes" id="UP000193928"/>
    </source>
</evidence>
<keyword evidence="3" id="KW-1185">Reference proteome</keyword>
<keyword evidence="1" id="KW-0472">Membrane</keyword>
<dbReference type="Proteomes" id="UP000193928">
    <property type="component" value="Unassembled WGS sequence"/>
</dbReference>
<comment type="caution">
    <text evidence="2">The sequence shown here is derived from an EMBL/GenBank/DDBJ whole genome shotgun (WGS) entry which is preliminary data.</text>
</comment>
<dbReference type="AlphaFoldDB" id="A0A1X1VV06"/>
<evidence type="ECO:0000313" key="2">
    <source>
        <dbReference type="EMBL" id="ORV72838.1"/>
    </source>
</evidence>
<reference evidence="2 3" key="1">
    <citation type="submission" date="2016-01" db="EMBL/GenBank/DDBJ databases">
        <title>The new phylogeny of the genus Mycobacterium.</title>
        <authorList>
            <person name="Tarcisio F."/>
            <person name="Conor M."/>
            <person name="Antonella G."/>
            <person name="Elisabetta G."/>
            <person name="Giulia F.S."/>
            <person name="Sara T."/>
            <person name="Anna F."/>
            <person name="Clotilde B."/>
            <person name="Roberto B."/>
            <person name="Veronica D.S."/>
            <person name="Fabio R."/>
            <person name="Monica P."/>
            <person name="Olivier J."/>
            <person name="Enrico T."/>
            <person name="Nicola S."/>
        </authorList>
    </citation>
    <scope>NUCLEOTIDE SEQUENCE [LARGE SCALE GENOMIC DNA]</scope>
    <source>
        <strain evidence="2 3">DSM 44160</strain>
    </source>
</reference>
<accession>A0A1X1VV06</accession>
<organism evidence="2 3">
    <name type="scientific">Mycobacterium gordonae</name>
    <dbReference type="NCBI Taxonomy" id="1778"/>
    <lineage>
        <taxon>Bacteria</taxon>
        <taxon>Bacillati</taxon>
        <taxon>Actinomycetota</taxon>
        <taxon>Actinomycetes</taxon>
        <taxon>Mycobacteriales</taxon>
        <taxon>Mycobacteriaceae</taxon>
        <taxon>Mycobacterium</taxon>
    </lineage>
</organism>
<keyword evidence="1" id="KW-1133">Transmembrane helix</keyword>
<protein>
    <submittedName>
        <fullName evidence="2">Uncharacterized protein</fullName>
    </submittedName>
</protein>